<dbReference type="RefSeq" id="WP_240252866.1">
    <property type="nucleotide sequence ID" value="NZ_JAKTTI010000003.1"/>
</dbReference>
<comment type="caution">
    <text evidence="1">The sequence shown here is derived from an EMBL/GenBank/DDBJ whole genome shotgun (WGS) entry which is preliminary data.</text>
</comment>
<evidence type="ECO:0000313" key="1">
    <source>
        <dbReference type="EMBL" id="MCH1624447.1"/>
    </source>
</evidence>
<sequence length="205" mass="24349">MLHKQMEKYISSELMSNPSVKKVELYQEEIEYIQKHELIPNDVTLIEKDPTTRFLEAYIERCDKESEETIATESFGFLENSIDYLQKHKNEFLYFESHWFDQIGVDSISFEVNDVFGTYDVMVGLKLQKKFESSLKDNLRKELQGDKGKFELIFNQNDGVWDLNFALNNVKGFQEEMSLEEAYRLIYRFLFTLVERIEGRSKVMN</sequence>
<dbReference type="AlphaFoldDB" id="A0AAW5E2Y0"/>
<gene>
    <name evidence="1" type="ORF">MJG50_03840</name>
</gene>
<keyword evidence="1" id="KW-0808">Transferase</keyword>
<proteinExistence type="predicted"/>
<accession>A0AAW5E2Y0</accession>
<dbReference type="GO" id="GO:0008483">
    <property type="term" value="F:transaminase activity"/>
    <property type="evidence" value="ECO:0007669"/>
    <property type="project" value="UniProtKB-KW"/>
</dbReference>
<protein>
    <submittedName>
        <fullName evidence="1">Branched-chain amino acid aminotransferase</fullName>
    </submittedName>
</protein>
<dbReference type="Proteomes" id="UP001431131">
    <property type="component" value="Unassembled WGS sequence"/>
</dbReference>
<evidence type="ECO:0000313" key="2">
    <source>
        <dbReference type="Proteomes" id="UP001431131"/>
    </source>
</evidence>
<organism evidence="1 2">
    <name type="scientific">Fredinandcohnia quinoae</name>
    <dbReference type="NCBI Taxonomy" id="2918902"/>
    <lineage>
        <taxon>Bacteria</taxon>
        <taxon>Bacillati</taxon>
        <taxon>Bacillota</taxon>
        <taxon>Bacilli</taxon>
        <taxon>Bacillales</taxon>
        <taxon>Bacillaceae</taxon>
        <taxon>Fredinandcohnia</taxon>
    </lineage>
</organism>
<dbReference type="EMBL" id="JAKTTI010000003">
    <property type="protein sequence ID" value="MCH1624447.1"/>
    <property type="molecule type" value="Genomic_DNA"/>
</dbReference>
<keyword evidence="1" id="KW-0032">Aminotransferase</keyword>
<reference evidence="1" key="1">
    <citation type="submission" date="2022-02" db="EMBL/GenBank/DDBJ databases">
        <title>Fredinandcohnia quinoae sp. nov. isolated from Chenopodium quinoa seeds.</title>
        <authorList>
            <person name="Saati-Santamaria Z."/>
            <person name="Flores-Felix J.D."/>
            <person name="Igual J.M."/>
            <person name="Velazquez E."/>
            <person name="Garcia-Fraile P."/>
            <person name="Martinez-Molina E."/>
        </authorList>
    </citation>
    <scope>NUCLEOTIDE SEQUENCE</scope>
    <source>
        <strain evidence="1">SECRCQ15</strain>
    </source>
</reference>
<keyword evidence="2" id="KW-1185">Reference proteome</keyword>
<name>A0AAW5E2Y0_9BACI</name>